<evidence type="ECO:0000313" key="4">
    <source>
        <dbReference type="Proteomes" id="UP001451303"/>
    </source>
</evidence>
<comment type="caution">
    <text evidence="3">The sequence shown here is derived from an EMBL/GenBank/DDBJ whole genome shotgun (WGS) entry which is preliminary data.</text>
</comment>
<feature type="transmembrane region" description="Helical" evidence="1">
    <location>
        <begin position="722"/>
        <end position="745"/>
    </location>
</feature>
<dbReference type="PANTHER" id="PTHR35043:SF7">
    <property type="entry name" value="TRANSCRIPTION FACTOR DOMAIN-CONTAINING PROTEIN"/>
    <property type="match status" value="1"/>
</dbReference>
<feature type="chain" id="PRO_5046617297" evidence="2">
    <location>
        <begin position="20"/>
        <end position="779"/>
    </location>
</feature>
<feature type="transmembrane region" description="Helical" evidence="1">
    <location>
        <begin position="680"/>
        <end position="701"/>
    </location>
</feature>
<dbReference type="Proteomes" id="UP001451303">
    <property type="component" value="Unassembled WGS sequence"/>
</dbReference>
<feature type="transmembrane region" description="Helical" evidence="1">
    <location>
        <begin position="92"/>
        <end position="113"/>
    </location>
</feature>
<protein>
    <submittedName>
        <fullName evidence="3">Uncharacterized protein</fullName>
    </submittedName>
</protein>
<feature type="transmembrane region" description="Helical" evidence="1">
    <location>
        <begin position="60"/>
        <end position="80"/>
    </location>
</feature>
<name>A0ABR3DIV2_NEUIN</name>
<organism evidence="3 4">
    <name type="scientific">Neurospora intermedia</name>
    <dbReference type="NCBI Taxonomy" id="5142"/>
    <lineage>
        <taxon>Eukaryota</taxon>
        <taxon>Fungi</taxon>
        <taxon>Dikarya</taxon>
        <taxon>Ascomycota</taxon>
        <taxon>Pezizomycotina</taxon>
        <taxon>Sordariomycetes</taxon>
        <taxon>Sordariomycetidae</taxon>
        <taxon>Sordariales</taxon>
        <taxon>Sordariaceae</taxon>
        <taxon>Neurospora</taxon>
    </lineage>
</organism>
<proteinExistence type="predicted"/>
<evidence type="ECO:0000256" key="2">
    <source>
        <dbReference type="SAM" id="SignalP"/>
    </source>
</evidence>
<feature type="transmembrane region" description="Helical" evidence="1">
    <location>
        <begin position="649"/>
        <end position="668"/>
    </location>
</feature>
<keyword evidence="1" id="KW-0812">Transmembrane</keyword>
<gene>
    <name evidence="3" type="ORF">QR685DRAFT_496140</name>
</gene>
<keyword evidence="4" id="KW-1185">Reference proteome</keyword>
<accession>A0ABR3DIV2</accession>
<evidence type="ECO:0000313" key="3">
    <source>
        <dbReference type="EMBL" id="KAL0472627.1"/>
    </source>
</evidence>
<evidence type="ECO:0000256" key="1">
    <source>
        <dbReference type="SAM" id="Phobius"/>
    </source>
</evidence>
<keyword evidence="2" id="KW-0732">Signal</keyword>
<feature type="signal peptide" evidence="2">
    <location>
        <begin position="1"/>
        <end position="19"/>
    </location>
</feature>
<sequence>MDLRHFFVTFLLFVVCAWGAKNTDEVREFIYDHRDNKTVLNEKPAPPWVSSPTVRGTGDIIISCLVTLIACAYTAIHPTVPPGGSGKRSFTLIKAALVLVALMCPEAVFALAFQEYLDARRLKKTLKEVIKKGNKEALDIVEKITKTKERGNEEALAMALFNKIIKTREQENKEALAIRDKIIKSKEKSNEEFLAMVDDIIKTIEKCNNEALAMVDMKYCYFVIMGGLQVDIDDIKPSDHVQFYFHGHNMPSTLPLSADGVIELARLGPRYLERLLIEPTVIEDKSKGALVQKCVVLVQVTWMGIQCIVRKAAGYPVSLLELHTFGHVLVAMLLYLCWLKKPLDVRQPVFVNPADFKDEPTREGFQDALALMVQEQFCDLQNLTGFLNLKWKQENLDKLKASRAEDGRNSDKQEASQIVINQMVQESTPLSTPVDQPDQFMVPEKSTTGPQDSVVSVPIEEVDVPSGNPETFDLKINQCLPCGFGHMPVSQKPNWKCIWNGADDWLVDLRKASGFRCREEDDLPIRLTRTDRRRAERAARHINVVEELYGIDPVEQPEPYAYKRHGSSGQHCRYTDRGYRRGFQTLRFEVDKLNPLAVSQKSGAQRDSENSNLKTIDANRQKLLEEVTPRLIVRYAAFLDATFSGFSKTSYFVCVMVGASVGAIHLAAWDSVFPTRVESIIWRIASLLMMATVPVGLIYRFQIIFIQRYNFQNFRLGYQTSHVWRVGFLAAWYFFLIIISIVVFITVRGYLIVESFISVRYMAYGVYFVPDWLQIFPHI</sequence>
<dbReference type="EMBL" id="JAVLET010000003">
    <property type="protein sequence ID" value="KAL0472627.1"/>
    <property type="molecule type" value="Genomic_DNA"/>
</dbReference>
<dbReference type="PANTHER" id="PTHR35043">
    <property type="entry name" value="TRANSCRIPTION FACTOR DOMAIN-CONTAINING PROTEIN"/>
    <property type="match status" value="1"/>
</dbReference>
<keyword evidence="1" id="KW-0472">Membrane</keyword>
<reference evidence="3 4" key="1">
    <citation type="submission" date="2023-09" db="EMBL/GenBank/DDBJ databases">
        <title>Multi-omics analysis of a traditional fermented food reveals byproduct-associated fungal strains for waste-to-food upcycling.</title>
        <authorList>
            <consortium name="Lawrence Berkeley National Laboratory"/>
            <person name="Rekdal V.M."/>
            <person name="Villalobos-Escobedo J.M."/>
            <person name="Rodriguez-Valeron N."/>
            <person name="Garcia M.O."/>
            <person name="Vasquez D.P."/>
            <person name="Damayanti I."/>
            <person name="Sorensen P.M."/>
            <person name="Baidoo E.E."/>
            <person name="De Carvalho A.C."/>
            <person name="Riley R."/>
            <person name="Lipzen A."/>
            <person name="He G."/>
            <person name="Yan M."/>
            <person name="Haridas S."/>
            <person name="Daum C."/>
            <person name="Yoshinaga Y."/>
            <person name="Ng V."/>
            <person name="Grigoriev I.V."/>
            <person name="Munk R."/>
            <person name="Nuraida L."/>
            <person name="Wijaya C.H."/>
            <person name="Morales P.-C."/>
            <person name="Keasling J.D."/>
        </authorList>
    </citation>
    <scope>NUCLEOTIDE SEQUENCE [LARGE SCALE GENOMIC DNA]</scope>
    <source>
        <strain evidence="3 4">FGSC 2613</strain>
    </source>
</reference>
<keyword evidence="1" id="KW-1133">Transmembrane helix</keyword>